<dbReference type="Proteomes" id="UP000441754">
    <property type="component" value="Unassembled WGS sequence"/>
</dbReference>
<keyword evidence="2" id="KW-1185">Reference proteome</keyword>
<sequence length="77" mass="9200">MSERKKALAVFTRHAEPETQSFDTKDEAVRFLEQGVKDKEIQPIAVIVNYKVAWRYHNNRGREYTDDYINEIRKRAE</sequence>
<proteinExistence type="predicted"/>
<dbReference type="AlphaFoldDB" id="A0A7K0ERS7"/>
<name>A0A7K0ERS7_9BACT</name>
<comment type="caution">
    <text evidence="1">The sequence shown here is derived from an EMBL/GenBank/DDBJ whole genome shotgun (WGS) entry which is preliminary data.</text>
</comment>
<dbReference type="RefSeq" id="WP_154177503.1">
    <property type="nucleotide sequence ID" value="NZ_WJXZ01000014.1"/>
</dbReference>
<accession>A0A7K0ERS7</accession>
<gene>
    <name evidence="1" type="ORF">GJJ30_22765</name>
</gene>
<organism evidence="1 2">
    <name type="scientific">Larkinella terrae</name>
    <dbReference type="NCBI Taxonomy" id="2025311"/>
    <lineage>
        <taxon>Bacteria</taxon>
        <taxon>Pseudomonadati</taxon>
        <taxon>Bacteroidota</taxon>
        <taxon>Cytophagia</taxon>
        <taxon>Cytophagales</taxon>
        <taxon>Spirosomataceae</taxon>
        <taxon>Larkinella</taxon>
    </lineage>
</organism>
<protein>
    <submittedName>
        <fullName evidence="1">Uncharacterized protein</fullName>
    </submittedName>
</protein>
<reference evidence="1 2" key="1">
    <citation type="journal article" date="2018" name="Antonie Van Leeuwenhoek">
        <title>Larkinella terrae sp. nov., isolated from soil on Jeju Island, South Korea.</title>
        <authorList>
            <person name="Ten L.N."/>
            <person name="Jeon J."/>
            <person name="Park S.J."/>
            <person name="Park S."/>
            <person name="Lee S.Y."/>
            <person name="Kim M.K."/>
            <person name="Jung H.Y."/>
        </authorList>
    </citation>
    <scope>NUCLEOTIDE SEQUENCE [LARGE SCALE GENOMIC DNA]</scope>
    <source>
        <strain evidence="1 2">KCTC 52001</strain>
    </source>
</reference>
<evidence type="ECO:0000313" key="2">
    <source>
        <dbReference type="Proteomes" id="UP000441754"/>
    </source>
</evidence>
<evidence type="ECO:0000313" key="1">
    <source>
        <dbReference type="EMBL" id="MRS64138.1"/>
    </source>
</evidence>
<dbReference type="EMBL" id="WJXZ01000014">
    <property type="protein sequence ID" value="MRS64138.1"/>
    <property type="molecule type" value="Genomic_DNA"/>
</dbReference>
<dbReference type="OrthoDB" id="963370at2"/>